<proteinExistence type="predicted"/>
<evidence type="ECO:0000256" key="1">
    <source>
        <dbReference type="SAM" id="MobiDB-lite"/>
    </source>
</evidence>
<comment type="caution">
    <text evidence="2">The sequence shown here is derived from an EMBL/GenBank/DDBJ whole genome shotgun (WGS) entry which is preliminary data.</text>
</comment>
<feature type="compositionally biased region" description="Low complexity" evidence="1">
    <location>
        <begin position="257"/>
        <end position="276"/>
    </location>
</feature>
<gene>
    <name evidence="2" type="ORF">IWQ62_005102</name>
</gene>
<keyword evidence="3" id="KW-1185">Reference proteome</keyword>
<organism evidence="2 3">
    <name type="scientific">Dispira parvispora</name>
    <dbReference type="NCBI Taxonomy" id="1520584"/>
    <lineage>
        <taxon>Eukaryota</taxon>
        <taxon>Fungi</taxon>
        <taxon>Fungi incertae sedis</taxon>
        <taxon>Zoopagomycota</taxon>
        <taxon>Kickxellomycotina</taxon>
        <taxon>Dimargaritomycetes</taxon>
        <taxon>Dimargaritales</taxon>
        <taxon>Dimargaritaceae</taxon>
        <taxon>Dispira</taxon>
    </lineage>
</organism>
<dbReference type="AlphaFoldDB" id="A0A9W8ARH2"/>
<sequence>MVSDAEDVSFHSPSPSSSDSEMEVEVDETRKTDEILIEAHDWLSANMSVNPFNYQLGDQALQKNLGGIPRPEEQYLWVPKVDGIPKSEMSVHAKRLDAALEKVQRRQKGISQGQGGQVRGLEKLCDPEIYQDPEAVQQIAGKLLRNAKRMFLITNHFFAVTSDERREYIMRDMGIPEHAWEEIQQFSRTQPKTLFGAEGSKGIADVRNRQMEGQLLKKKLAKYNTPKNQPKQTPRQGKNGKAPYQPNWPKKGGGNQGNQANQGNQGNQAKPGQSPQ</sequence>
<feature type="region of interest" description="Disordered" evidence="1">
    <location>
        <begin position="220"/>
        <end position="276"/>
    </location>
</feature>
<evidence type="ECO:0000313" key="3">
    <source>
        <dbReference type="Proteomes" id="UP001150925"/>
    </source>
</evidence>
<dbReference type="Proteomes" id="UP001150925">
    <property type="component" value="Unassembled WGS sequence"/>
</dbReference>
<dbReference type="OrthoDB" id="5693209at2759"/>
<evidence type="ECO:0000313" key="2">
    <source>
        <dbReference type="EMBL" id="KAJ1957381.1"/>
    </source>
</evidence>
<feature type="compositionally biased region" description="Polar residues" evidence="1">
    <location>
        <begin position="225"/>
        <end position="236"/>
    </location>
</feature>
<feature type="region of interest" description="Disordered" evidence="1">
    <location>
        <begin position="1"/>
        <end position="28"/>
    </location>
</feature>
<reference evidence="2" key="1">
    <citation type="submission" date="2022-07" db="EMBL/GenBank/DDBJ databases">
        <title>Phylogenomic reconstructions and comparative analyses of Kickxellomycotina fungi.</title>
        <authorList>
            <person name="Reynolds N.K."/>
            <person name="Stajich J.E."/>
            <person name="Barry K."/>
            <person name="Grigoriev I.V."/>
            <person name="Crous P."/>
            <person name="Smith M.E."/>
        </authorList>
    </citation>
    <scope>NUCLEOTIDE SEQUENCE</scope>
    <source>
        <strain evidence="2">RSA 1196</strain>
    </source>
</reference>
<dbReference type="EMBL" id="JANBPY010001959">
    <property type="protein sequence ID" value="KAJ1957381.1"/>
    <property type="molecule type" value="Genomic_DNA"/>
</dbReference>
<accession>A0A9W8ARH2</accession>
<feature type="compositionally biased region" description="Low complexity" evidence="1">
    <location>
        <begin position="10"/>
        <end position="19"/>
    </location>
</feature>
<name>A0A9W8ARH2_9FUNG</name>
<protein>
    <submittedName>
        <fullName evidence="2">Uncharacterized protein</fullName>
    </submittedName>
</protein>